<organism evidence="1">
    <name type="scientific">Aegilops tauschii</name>
    <name type="common">Tausch's goatgrass</name>
    <name type="synonym">Aegilops squarrosa</name>
    <dbReference type="NCBI Taxonomy" id="37682"/>
    <lineage>
        <taxon>Eukaryota</taxon>
        <taxon>Viridiplantae</taxon>
        <taxon>Streptophyta</taxon>
        <taxon>Embryophyta</taxon>
        <taxon>Tracheophyta</taxon>
        <taxon>Spermatophyta</taxon>
        <taxon>Magnoliopsida</taxon>
        <taxon>Liliopsida</taxon>
        <taxon>Poales</taxon>
        <taxon>Poaceae</taxon>
        <taxon>BOP clade</taxon>
        <taxon>Pooideae</taxon>
        <taxon>Triticodae</taxon>
        <taxon>Triticeae</taxon>
        <taxon>Triticinae</taxon>
        <taxon>Aegilops</taxon>
    </lineage>
</organism>
<dbReference type="PANTHER" id="PTHR33065">
    <property type="entry name" value="OS07G0486400 PROTEIN"/>
    <property type="match status" value="1"/>
</dbReference>
<dbReference type="PANTHER" id="PTHR33065:SF114">
    <property type="entry name" value="DUF6598 DOMAIN-CONTAINING PROTEIN"/>
    <property type="match status" value="1"/>
</dbReference>
<evidence type="ECO:0000313" key="1">
    <source>
        <dbReference type="EnsemblPlants" id="EMT24967"/>
    </source>
</evidence>
<name>M8CCV5_AEGTA</name>
<sequence>MSKFEAKVGDVASVLEAEETRKEAAAALSLGFKLQLCSEQIEELRREMCGLLRSFSPENKDVKRTMIAFCSDPYVRRIAKLQWIAKRISMLQQMDPDLDSKVKSNIVQLKSESFLSAMDEVDEECSREGVAGEGRRGQEVSMEMEAKRFAAYRFYWKRLWGVHNSFENQTEHTTHMLHACYLVTLCYSYISNSSLTCLCAALMSSMLYTHCTPRHRPAEAVAGSTLQVYSIKVSAIKGLEWPLEV</sequence>
<reference evidence="1" key="1">
    <citation type="submission" date="2015-06" db="UniProtKB">
        <authorList>
            <consortium name="EnsemblPlants"/>
        </authorList>
    </citation>
    <scope>IDENTIFICATION</scope>
</reference>
<dbReference type="ExpressionAtlas" id="M8CCV5">
    <property type="expression patterns" value="baseline"/>
</dbReference>
<dbReference type="AlphaFoldDB" id="M8CCV5"/>
<protein>
    <submittedName>
        <fullName evidence="1">Uncharacterized protein</fullName>
    </submittedName>
</protein>
<accession>M8CCV5</accession>
<dbReference type="EnsemblPlants" id="EMT24967">
    <property type="protein sequence ID" value="EMT24967"/>
    <property type="gene ID" value="F775_21858"/>
</dbReference>
<proteinExistence type="predicted"/>